<reference evidence="2 3" key="1">
    <citation type="journal article" date="2018" name="J. Allergy Clin. Immunol.">
        <title>High-quality assembly of Dermatophagoides pteronyssinus genome and transcriptome reveals a wide range of novel allergens.</title>
        <authorList>
            <person name="Liu X.Y."/>
            <person name="Yang K.Y."/>
            <person name="Wang M.Q."/>
            <person name="Kwok J.S."/>
            <person name="Zeng X."/>
            <person name="Yang Z."/>
            <person name="Xiao X.J."/>
            <person name="Lau C.P."/>
            <person name="Li Y."/>
            <person name="Huang Z.M."/>
            <person name="Ba J.G."/>
            <person name="Yim A.K."/>
            <person name="Ouyang C.Y."/>
            <person name="Ngai S.M."/>
            <person name="Chan T.F."/>
            <person name="Leung E.L."/>
            <person name="Liu L."/>
            <person name="Liu Z.G."/>
            <person name="Tsui S.K."/>
        </authorList>
    </citation>
    <scope>NUCLEOTIDE SEQUENCE [LARGE SCALE GENOMIC DNA]</scope>
    <source>
        <strain evidence="2">Derp</strain>
    </source>
</reference>
<dbReference type="InterPro" id="IPR011990">
    <property type="entry name" value="TPR-like_helical_dom_sf"/>
</dbReference>
<evidence type="ECO:0000313" key="2">
    <source>
        <dbReference type="EMBL" id="KAH9414913.1"/>
    </source>
</evidence>
<feature type="compositionally biased region" description="Acidic residues" evidence="1">
    <location>
        <begin position="537"/>
        <end position="548"/>
    </location>
</feature>
<dbReference type="InterPro" id="IPR052630">
    <property type="entry name" value="TTC17"/>
</dbReference>
<dbReference type="Proteomes" id="UP000887458">
    <property type="component" value="Unassembled WGS sequence"/>
</dbReference>
<dbReference type="SMART" id="SM00028">
    <property type="entry name" value="TPR"/>
    <property type="match status" value="3"/>
</dbReference>
<dbReference type="PANTHER" id="PTHR16091">
    <property type="entry name" value="TTC17 PROTEIN"/>
    <property type="match status" value="1"/>
</dbReference>
<feature type="region of interest" description="Disordered" evidence="1">
    <location>
        <begin position="455"/>
        <end position="577"/>
    </location>
</feature>
<organism evidence="2 3">
    <name type="scientific">Dermatophagoides pteronyssinus</name>
    <name type="common">European house dust mite</name>
    <dbReference type="NCBI Taxonomy" id="6956"/>
    <lineage>
        <taxon>Eukaryota</taxon>
        <taxon>Metazoa</taxon>
        <taxon>Ecdysozoa</taxon>
        <taxon>Arthropoda</taxon>
        <taxon>Chelicerata</taxon>
        <taxon>Arachnida</taxon>
        <taxon>Acari</taxon>
        <taxon>Acariformes</taxon>
        <taxon>Sarcoptiformes</taxon>
        <taxon>Astigmata</taxon>
        <taxon>Psoroptidia</taxon>
        <taxon>Analgoidea</taxon>
        <taxon>Pyroglyphidae</taxon>
        <taxon>Dermatophagoidinae</taxon>
        <taxon>Dermatophagoides</taxon>
    </lineage>
</organism>
<keyword evidence="3" id="KW-1185">Reference proteome</keyword>
<proteinExistence type="predicted"/>
<dbReference type="Gene3D" id="1.25.40.10">
    <property type="entry name" value="Tetratricopeptide repeat domain"/>
    <property type="match status" value="1"/>
</dbReference>
<dbReference type="EMBL" id="NJHN03000104">
    <property type="protein sequence ID" value="KAH9414913.1"/>
    <property type="molecule type" value="Genomic_DNA"/>
</dbReference>
<dbReference type="SUPFAM" id="SSF48452">
    <property type="entry name" value="TPR-like"/>
    <property type="match status" value="1"/>
</dbReference>
<comment type="caution">
    <text evidence="2">The sequence shown here is derived from an EMBL/GenBank/DDBJ whole genome shotgun (WGS) entry which is preliminary data.</text>
</comment>
<dbReference type="PANTHER" id="PTHR16091:SF1">
    <property type="entry name" value="TETRATRICOPEPTIDE REPEAT PROTEIN 17"/>
    <property type="match status" value="1"/>
</dbReference>
<evidence type="ECO:0000313" key="3">
    <source>
        <dbReference type="Proteomes" id="UP000887458"/>
    </source>
</evidence>
<accession>A0ABQ8IX85</accession>
<feature type="compositionally biased region" description="Low complexity" evidence="1">
    <location>
        <begin position="551"/>
        <end position="562"/>
    </location>
</feature>
<dbReference type="InterPro" id="IPR019734">
    <property type="entry name" value="TPR_rpt"/>
</dbReference>
<evidence type="ECO:0000256" key="1">
    <source>
        <dbReference type="SAM" id="MobiDB-lite"/>
    </source>
</evidence>
<sequence length="577" mass="67195">MLIMKIIYVNQCFFTYFLIIFHATKASTHWIVTEDGKIHTQEDSIFQMRRPYDLMSLLQQEKRAEVFAKIKTQLMAQKEEIESENFDNQEDVEQLVYLTNPDCLKAKKPLVQFDLYVGTMVFFYPRNDRRSFPSQFPTKMFHNQQDRISSSYENDLHFESINKNLNTFTSSNTSSKIGSKTNENESFKFDIEENENETKPNKWKNAPNCSEYPLNDFSMTSFEHLPSVRSRKNLKMDAESEILRFIGKWKSYQSFGKDISDGLKQNSSSWILYTLASFYWRGLGEAEQAIECVRRALHSSPNEYRSIALLSLATILHRSRSYDEAVIVLHGIIDMAPQIPHSHYILANIYTVMTDYNKSIICLDNVSKLCPNFIEAKLRKHAVLCHMGIENALKAQHENLQKTLDELKDYQRQQELWINYHQKLRSEQAPPNVQLEQRLHYREFKIRQKLEDENFFKQDNHLNNDDPTSRAATNDIQTKLEPSKKLFDVRIEPEEPESKENDIDDEGSNRIKKLLASTKNGNKMELDIQTGEKQNDDGDDNDRDEEESNTSKECSTSSSSDSRPVLLPVTFVLPSSD</sequence>
<name>A0ABQ8IX85_DERPT</name>
<feature type="compositionally biased region" description="Basic and acidic residues" evidence="1">
    <location>
        <begin position="481"/>
        <end position="501"/>
    </location>
</feature>
<feature type="compositionally biased region" description="Basic and acidic residues" evidence="1">
    <location>
        <begin position="455"/>
        <end position="468"/>
    </location>
</feature>
<protein>
    <submittedName>
        <fullName evidence="2">Tetratricopeptide repeat protein 17</fullName>
    </submittedName>
</protein>
<gene>
    <name evidence="2" type="primary">TTC17</name>
    <name evidence="2" type="ORF">DERP_012503</name>
</gene>
<reference evidence="2 3" key="2">
    <citation type="journal article" date="2022" name="Mol. Biol. Evol.">
        <title>Comparative Genomics Reveals Insights into the Divergent Evolution of Astigmatic Mites and Household Pest Adaptations.</title>
        <authorList>
            <person name="Xiong Q."/>
            <person name="Wan A.T."/>
            <person name="Liu X."/>
            <person name="Fung C.S."/>
            <person name="Xiao X."/>
            <person name="Malainual N."/>
            <person name="Hou J."/>
            <person name="Wang L."/>
            <person name="Wang M."/>
            <person name="Yang K.Y."/>
            <person name="Cui Y."/>
            <person name="Leung E.L."/>
            <person name="Nong W."/>
            <person name="Shin S.K."/>
            <person name="Au S.W."/>
            <person name="Jeong K.Y."/>
            <person name="Chew F.T."/>
            <person name="Hui J.H."/>
            <person name="Leung T.F."/>
            <person name="Tungtrongchitr A."/>
            <person name="Zhong N."/>
            <person name="Liu Z."/>
            <person name="Tsui S.K."/>
        </authorList>
    </citation>
    <scope>NUCLEOTIDE SEQUENCE [LARGE SCALE GENOMIC DNA]</scope>
    <source>
        <strain evidence="2">Derp</strain>
    </source>
</reference>